<feature type="compositionally biased region" description="Pro residues" evidence="4">
    <location>
        <begin position="344"/>
        <end position="356"/>
    </location>
</feature>
<evidence type="ECO:0000256" key="4">
    <source>
        <dbReference type="SAM" id="MobiDB-lite"/>
    </source>
</evidence>
<feature type="transmembrane region" description="Helical" evidence="5">
    <location>
        <begin position="397"/>
        <end position="419"/>
    </location>
</feature>
<evidence type="ECO:0000313" key="7">
    <source>
        <dbReference type="EMBL" id="KAL1499622.1"/>
    </source>
</evidence>
<organism evidence="7 8">
    <name type="scientific">Prymnesium parvum</name>
    <name type="common">Toxic golden alga</name>
    <dbReference type="NCBI Taxonomy" id="97485"/>
    <lineage>
        <taxon>Eukaryota</taxon>
        <taxon>Haptista</taxon>
        <taxon>Haptophyta</taxon>
        <taxon>Prymnesiophyceae</taxon>
        <taxon>Prymnesiales</taxon>
        <taxon>Prymnesiaceae</taxon>
        <taxon>Prymnesium</taxon>
    </lineage>
</organism>
<comment type="similarity">
    <text evidence="1">Belongs to the glycosyl hydrolase 26 family.</text>
</comment>
<dbReference type="Proteomes" id="UP001515480">
    <property type="component" value="Unassembled WGS sequence"/>
</dbReference>
<dbReference type="InterPro" id="IPR017853">
    <property type="entry name" value="GH"/>
</dbReference>
<keyword evidence="3" id="KW-0326">Glycosidase</keyword>
<dbReference type="Pfam" id="PF02156">
    <property type="entry name" value="Glyco_hydro_26"/>
    <property type="match status" value="1"/>
</dbReference>
<evidence type="ECO:0000256" key="1">
    <source>
        <dbReference type="ARBA" id="ARBA00007754"/>
    </source>
</evidence>
<dbReference type="GO" id="GO:0006080">
    <property type="term" value="P:substituted mannan metabolic process"/>
    <property type="evidence" value="ECO:0007669"/>
    <property type="project" value="InterPro"/>
</dbReference>
<proteinExistence type="inferred from homology"/>
<dbReference type="PANTHER" id="PTHR40079:SF4">
    <property type="entry name" value="GH26 DOMAIN-CONTAINING PROTEIN-RELATED"/>
    <property type="match status" value="1"/>
</dbReference>
<keyword evidence="5" id="KW-1133">Transmembrane helix</keyword>
<comment type="caution">
    <text evidence="7">The sequence shown here is derived from an EMBL/GenBank/DDBJ whole genome shotgun (WGS) entry which is preliminary data.</text>
</comment>
<keyword evidence="8" id="KW-1185">Reference proteome</keyword>
<protein>
    <recommendedName>
        <fullName evidence="6">GH26 domain-containing protein</fullName>
    </recommendedName>
</protein>
<dbReference type="EMBL" id="JBGBPQ010000025">
    <property type="protein sequence ID" value="KAL1499622.1"/>
    <property type="molecule type" value="Genomic_DNA"/>
</dbReference>
<keyword evidence="5" id="KW-0472">Membrane</keyword>
<feature type="region of interest" description="Disordered" evidence="4">
    <location>
        <begin position="334"/>
        <end position="360"/>
    </location>
</feature>
<dbReference type="AlphaFoldDB" id="A0AB34IKI1"/>
<dbReference type="PANTHER" id="PTHR40079">
    <property type="entry name" value="MANNAN ENDO-1,4-BETA-MANNOSIDASE E-RELATED"/>
    <property type="match status" value="1"/>
</dbReference>
<evidence type="ECO:0000259" key="6">
    <source>
        <dbReference type="PROSITE" id="PS51764"/>
    </source>
</evidence>
<keyword evidence="2" id="KW-0378">Hydrolase</keyword>
<name>A0AB34IKI1_PRYPA</name>
<dbReference type="InterPro" id="IPR022790">
    <property type="entry name" value="GH26_dom"/>
</dbReference>
<reference evidence="7 8" key="1">
    <citation type="journal article" date="2024" name="Science">
        <title>Giant polyketide synthase enzymes in the biosynthesis of giant marine polyether toxins.</title>
        <authorList>
            <person name="Fallon T.R."/>
            <person name="Shende V.V."/>
            <person name="Wierzbicki I.H."/>
            <person name="Pendleton A.L."/>
            <person name="Watervoot N.F."/>
            <person name="Auber R.P."/>
            <person name="Gonzalez D.J."/>
            <person name="Wisecaver J.H."/>
            <person name="Moore B.S."/>
        </authorList>
    </citation>
    <scope>NUCLEOTIDE SEQUENCE [LARGE SCALE GENOMIC DNA]</scope>
    <source>
        <strain evidence="7 8">12B1</strain>
    </source>
</reference>
<evidence type="ECO:0000256" key="3">
    <source>
        <dbReference type="ARBA" id="ARBA00023295"/>
    </source>
</evidence>
<evidence type="ECO:0000256" key="2">
    <source>
        <dbReference type="ARBA" id="ARBA00022801"/>
    </source>
</evidence>
<sequence length="480" mass="51884">MAPCDPTASPRAQRLLEALRRVGESETFLFGHQNTGWSNQAAQSRVVESDVTVATRGDFPSLVGFNLAQARNGRLLEAVEVAKRWGAVLTFSWEAPNPVSGGSAHDRSGGALRAILPGGSANDKWNAWVDEIAAFFLRVDAPILFRPFHENTADVYWWGVCASAADFKAAWRYTQERLWSRGVHDLLFVYSPSKPDRDYQQAFTYRYPGAAAVDVVAFDYYGANDISRGLLSCCAQAARFAAAEGKPLAIAEFGVYGGLGAGASDGWFVESFSRPVRSDPACKRIAYALTWANSVQPPSYYVPLPGQRAYESFLQLYSSGAALFAKRASPNVYSPPLEDMEETSPPPPPPPPPPPLTIGATAASLPVPSVTLDGLPAHVQLEWRGGHDASLASLEQLAVLLVAVCALACLVAIAALLVARLRGGGHPASCRAPMEWLHPKCTAARYTALHRSGRQAALAGGARLSREEHRVPTKCRRERR</sequence>
<dbReference type="SUPFAM" id="SSF51445">
    <property type="entry name" value="(Trans)glycosidases"/>
    <property type="match status" value="1"/>
</dbReference>
<accession>A0AB34IKI1</accession>
<evidence type="ECO:0000256" key="5">
    <source>
        <dbReference type="SAM" id="Phobius"/>
    </source>
</evidence>
<dbReference type="InterPro" id="IPR000805">
    <property type="entry name" value="Glyco_hydro_26"/>
</dbReference>
<gene>
    <name evidence="7" type="ORF">AB1Y20_011821</name>
</gene>
<dbReference type="Gene3D" id="3.20.20.80">
    <property type="entry name" value="Glycosidases"/>
    <property type="match status" value="1"/>
</dbReference>
<evidence type="ECO:0000313" key="8">
    <source>
        <dbReference type="Proteomes" id="UP001515480"/>
    </source>
</evidence>
<dbReference type="PROSITE" id="PS51764">
    <property type="entry name" value="GH26"/>
    <property type="match status" value="1"/>
</dbReference>
<keyword evidence="5" id="KW-0812">Transmembrane</keyword>
<feature type="domain" description="GH26" evidence="6">
    <location>
        <begin position="10"/>
        <end position="326"/>
    </location>
</feature>
<dbReference type="GO" id="GO:0016985">
    <property type="term" value="F:mannan endo-1,4-beta-mannosidase activity"/>
    <property type="evidence" value="ECO:0007669"/>
    <property type="project" value="InterPro"/>
</dbReference>